<keyword evidence="2" id="KW-0282">Flagellum</keyword>
<keyword evidence="2" id="KW-0969">Cilium</keyword>
<reference evidence="3" key="1">
    <citation type="submission" date="2016-10" db="EMBL/GenBank/DDBJ databases">
        <authorList>
            <person name="Varghese N."/>
            <person name="Submissions S."/>
        </authorList>
    </citation>
    <scope>NUCLEOTIDE SEQUENCE [LARGE SCALE GENOMIC DNA]</scope>
    <source>
        <strain evidence="3">DSM 8987</strain>
    </source>
</reference>
<name>A0A1G7EZR9_9BACT</name>
<dbReference type="SUPFAM" id="SSF160544">
    <property type="entry name" value="EscU C-terminal domain-like"/>
    <property type="match status" value="1"/>
</dbReference>
<dbReference type="PANTHER" id="PTHR30531">
    <property type="entry name" value="FLAGELLAR BIOSYNTHETIC PROTEIN FLHB"/>
    <property type="match status" value="1"/>
</dbReference>
<evidence type="ECO:0000313" key="3">
    <source>
        <dbReference type="Proteomes" id="UP000243205"/>
    </source>
</evidence>
<dbReference type="GO" id="GO:0005886">
    <property type="term" value="C:plasma membrane"/>
    <property type="evidence" value="ECO:0007669"/>
    <property type="project" value="TreeGrafter"/>
</dbReference>
<proteinExistence type="inferred from homology"/>
<keyword evidence="2" id="KW-0966">Cell projection</keyword>
<dbReference type="Proteomes" id="UP000243205">
    <property type="component" value="Unassembled WGS sequence"/>
</dbReference>
<organism evidence="2 3">
    <name type="scientific">Desulfuromonas thiophila</name>
    <dbReference type="NCBI Taxonomy" id="57664"/>
    <lineage>
        <taxon>Bacteria</taxon>
        <taxon>Pseudomonadati</taxon>
        <taxon>Thermodesulfobacteriota</taxon>
        <taxon>Desulfuromonadia</taxon>
        <taxon>Desulfuromonadales</taxon>
        <taxon>Desulfuromonadaceae</taxon>
        <taxon>Desulfuromonas</taxon>
    </lineage>
</organism>
<dbReference type="OrthoDB" id="9807950at2"/>
<accession>A0A1G7EZR9</accession>
<protein>
    <submittedName>
        <fullName evidence="2">Flagellar biosynthesis protein</fullName>
    </submittedName>
</protein>
<dbReference type="InterPro" id="IPR006135">
    <property type="entry name" value="T3SS_substrate_exporter"/>
</dbReference>
<dbReference type="PANTHER" id="PTHR30531:SF12">
    <property type="entry name" value="FLAGELLAR BIOSYNTHETIC PROTEIN FLHB"/>
    <property type="match status" value="1"/>
</dbReference>
<keyword evidence="3" id="KW-1185">Reference proteome</keyword>
<gene>
    <name evidence="2" type="ORF">SAMN05661003_12513</name>
</gene>
<dbReference type="AlphaFoldDB" id="A0A1G7EZR9"/>
<dbReference type="InterPro" id="IPR029025">
    <property type="entry name" value="T3SS_substrate_exporter_C"/>
</dbReference>
<dbReference type="EMBL" id="FNAQ01000025">
    <property type="protein sequence ID" value="SDE69067.1"/>
    <property type="molecule type" value="Genomic_DNA"/>
</dbReference>
<comment type="similarity">
    <text evidence="1">Belongs to the type III secretion exporter family.</text>
</comment>
<evidence type="ECO:0000256" key="1">
    <source>
        <dbReference type="ARBA" id="ARBA00010690"/>
    </source>
</evidence>
<dbReference type="GO" id="GO:0009306">
    <property type="term" value="P:protein secretion"/>
    <property type="evidence" value="ECO:0007669"/>
    <property type="project" value="InterPro"/>
</dbReference>
<sequence length="101" mass="10698">MMPPVREDSQGSGVAPLKRAVAIRYDRDQADAPVVVASGQGQVAERIIALAIEAGLPITSDPDLTELLAKIPLGAEIPVELYQAVAEVLAYVYRLNGTSAR</sequence>
<dbReference type="Pfam" id="PF01312">
    <property type="entry name" value="Bac_export_2"/>
    <property type="match status" value="1"/>
</dbReference>
<dbReference type="RefSeq" id="WP_092080690.1">
    <property type="nucleotide sequence ID" value="NZ_CALFZY010000028.1"/>
</dbReference>
<dbReference type="STRING" id="57664.SAMN05661003_12513"/>
<evidence type="ECO:0000313" key="2">
    <source>
        <dbReference type="EMBL" id="SDE69067.1"/>
    </source>
</evidence>
<dbReference type="Gene3D" id="3.40.1690.10">
    <property type="entry name" value="secretion proteins EscU"/>
    <property type="match status" value="1"/>
</dbReference>